<feature type="compositionally biased region" description="Basic and acidic residues" evidence="6">
    <location>
        <begin position="628"/>
        <end position="645"/>
    </location>
</feature>
<dbReference type="GO" id="GO:0040029">
    <property type="term" value="P:epigenetic regulation of gene expression"/>
    <property type="evidence" value="ECO:0007669"/>
    <property type="project" value="InterPro"/>
</dbReference>
<evidence type="ECO:0000256" key="6">
    <source>
        <dbReference type="SAM" id="MobiDB-lite"/>
    </source>
</evidence>
<dbReference type="InterPro" id="IPR036116">
    <property type="entry name" value="FN3_sf"/>
</dbReference>
<dbReference type="GO" id="GO:0008270">
    <property type="term" value="F:zinc ion binding"/>
    <property type="evidence" value="ECO:0007669"/>
    <property type="project" value="UniProtKB-KW"/>
</dbReference>
<dbReference type="AlphaFoldDB" id="A0A1D1YIM4"/>
<evidence type="ECO:0000313" key="9">
    <source>
        <dbReference type="EMBL" id="JAT54490.1"/>
    </source>
</evidence>
<dbReference type="InterPro" id="IPR058585">
    <property type="entry name" value="Fn3_VIN3"/>
</dbReference>
<feature type="region of interest" description="Disordered" evidence="6">
    <location>
        <begin position="94"/>
        <end position="135"/>
    </location>
</feature>
<evidence type="ECO:0000256" key="4">
    <source>
        <dbReference type="ARBA" id="ARBA00022833"/>
    </source>
</evidence>
<evidence type="ECO:0000256" key="1">
    <source>
        <dbReference type="ARBA" id="ARBA00004123"/>
    </source>
</evidence>
<evidence type="ECO:0000256" key="2">
    <source>
        <dbReference type="ARBA" id="ARBA00022723"/>
    </source>
</evidence>
<keyword evidence="2" id="KW-0479">Metal-binding</keyword>
<feature type="region of interest" description="Disordered" evidence="6">
    <location>
        <begin position="532"/>
        <end position="580"/>
    </location>
</feature>
<dbReference type="Pfam" id="PF23380">
    <property type="entry name" value="VIN3_C"/>
    <property type="match status" value="1"/>
</dbReference>
<dbReference type="PANTHER" id="PTHR46286">
    <property type="entry name" value="VIN3-LIKE PROTEIN 2-RELATED"/>
    <property type="match status" value="1"/>
</dbReference>
<reference evidence="9" key="1">
    <citation type="submission" date="2015-07" db="EMBL/GenBank/DDBJ databases">
        <title>Transcriptome Assembly of Anthurium amnicola.</title>
        <authorList>
            <person name="Suzuki J."/>
        </authorList>
    </citation>
    <scope>NUCLEOTIDE SEQUENCE</scope>
</reference>
<feature type="compositionally biased region" description="Polar residues" evidence="6">
    <location>
        <begin position="465"/>
        <end position="484"/>
    </location>
</feature>
<feature type="compositionally biased region" description="Polar residues" evidence="6">
    <location>
        <begin position="126"/>
        <end position="135"/>
    </location>
</feature>
<dbReference type="InterPro" id="IPR032881">
    <property type="entry name" value="Oberon-like_PHD"/>
</dbReference>
<dbReference type="PANTHER" id="PTHR46286:SF2">
    <property type="entry name" value="VIN3-LIKE PROTEIN 2"/>
    <property type="match status" value="1"/>
</dbReference>
<gene>
    <name evidence="9" type="primary">VIN3_1</name>
    <name evidence="8" type="synonym">VIN3_5</name>
    <name evidence="8" type="ORF">g.76183</name>
    <name evidence="9" type="ORF">g.76184</name>
</gene>
<feature type="compositionally biased region" description="Pro residues" evidence="6">
    <location>
        <begin position="101"/>
        <end position="110"/>
    </location>
</feature>
<proteinExistence type="predicted"/>
<dbReference type="SUPFAM" id="SSF49265">
    <property type="entry name" value="Fibronectin type III"/>
    <property type="match status" value="1"/>
</dbReference>
<dbReference type="InterPro" id="IPR056990">
    <property type="entry name" value="VIN3-like_C"/>
</dbReference>
<dbReference type="GO" id="GO:0010048">
    <property type="term" value="P:vernalization response"/>
    <property type="evidence" value="ECO:0007669"/>
    <property type="project" value="InterPro"/>
</dbReference>
<dbReference type="InterPro" id="IPR003961">
    <property type="entry name" value="FN3_dom"/>
</dbReference>
<feature type="region of interest" description="Disordered" evidence="6">
    <location>
        <begin position="457"/>
        <end position="489"/>
    </location>
</feature>
<dbReference type="EMBL" id="GDJX01013600">
    <property type="protein sequence ID" value="JAT54336.1"/>
    <property type="molecule type" value="Transcribed_RNA"/>
</dbReference>
<dbReference type="Pfam" id="PF07227">
    <property type="entry name" value="PHD_Oberon"/>
    <property type="match status" value="1"/>
</dbReference>
<comment type="subcellular location">
    <subcellularLocation>
        <location evidence="1">Nucleus</location>
    </subcellularLocation>
</comment>
<dbReference type="GO" id="GO:0005634">
    <property type="term" value="C:nucleus"/>
    <property type="evidence" value="ECO:0007669"/>
    <property type="project" value="UniProtKB-SubCell"/>
</dbReference>
<evidence type="ECO:0000256" key="3">
    <source>
        <dbReference type="ARBA" id="ARBA00022771"/>
    </source>
</evidence>
<keyword evidence="4" id="KW-0862">Zinc</keyword>
<keyword evidence="5" id="KW-0539">Nucleus</keyword>
<dbReference type="Pfam" id="PF23376">
    <property type="entry name" value="Fn3_VIN3"/>
    <property type="match status" value="1"/>
</dbReference>
<accession>A0A1D1YIM4</accession>
<dbReference type="PROSITE" id="PS50853">
    <property type="entry name" value="FN3"/>
    <property type="match status" value="1"/>
</dbReference>
<keyword evidence="3" id="KW-0863">Zinc-finger</keyword>
<evidence type="ECO:0000259" key="7">
    <source>
        <dbReference type="PROSITE" id="PS50853"/>
    </source>
</evidence>
<sequence>MRSPVMDPSFAGFALDPSKCSKLSTEEKRDLVYELSKWRQDAPELLQSWSRKDLLELLCLEMGKERKYTGLTKYKLIEHLLKIVCENKSGRPAEDITIASPSPPISPPPSKRQRKSAHPSRLLVGSSHSSDTNTTEFDTKSLYCRNLACRATMSLGDAFCKRCSCCICYKYDDNKDPSLWLVCSSDVPSEDNSCGMSCHLECALKDEKAGIANSGSAARLDGGFCCVSCGKVNDLLGCWRKQLTIAKDARRVDILCYRVSLSHKLLNGTEKFENLHEIVDSIVKKLEVEVGALDGLPIKMARGIVNRLSSGAEVQKLCAIAVAMLDSVLSAESHLPLTPKNQKSCIPSTMISFEDVSSTHLTLAVGSVEDIPLSGIVDYTLWHRRADMVDYPAEPTCKLITPGRKFLVSDLMPATEYMFKVVAFSNSDELGKWEVGMTTSSISKDVTVNTVVTEDSLKPNCESPKANSSDLSNPSEGDESNNTAAFGDLDKLPETCSGYCEKPEIPDLEKPLYSENTGTGVIHGINEVTEHEMPSPSVFAEEEPSSTIQTDSHKDSTNSTDVNQASDVPKSENESNAPLGNEMLVIPYGRSEAVLPVTPSKLETSKEGVGRGGRSKPGSGGPDNWFPKPEKEPRMESSSKKRSGARCEELCTKDGSLEGDYEYCVKVVRWLECEGHIETNFRVKFLTWFSLRATPQERRVVSVFVDTMIDDPHSLAGQLIDTFSEAICKKLPFPSLPSGFCTKLWH</sequence>
<dbReference type="CDD" id="cd00063">
    <property type="entry name" value="FN3"/>
    <property type="match status" value="1"/>
</dbReference>
<evidence type="ECO:0000313" key="8">
    <source>
        <dbReference type="EMBL" id="JAT54336.1"/>
    </source>
</evidence>
<feature type="region of interest" description="Disordered" evidence="6">
    <location>
        <begin position="597"/>
        <end position="645"/>
    </location>
</feature>
<organism evidence="9">
    <name type="scientific">Anthurium amnicola</name>
    <dbReference type="NCBI Taxonomy" id="1678845"/>
    <lineage>
        <taxon>Eukaryota</taxon>
        <taxon>Viridiplantae</taxon>
        <taxon>Streptophyta</taxon>
        <taxon>Embryophyta</taxon>
        <taxon>Tracheophyta</taxon>
        <taxon>Spermatophyta</taxon>
        <taxon>Magnoliopsida</taxon>
        <taxon>Liliopsida</taxon>
        <taxon>Araceae</taxon>
        <taxon>Pothoideae</taxon>
        <taxon>Potheae</taxon>
        <taxon>Anthurium</taxon>
    </lineage>
</organism>
<dbReference type="CDD" id="cd15521">
    <property type="entry name" value="PHD_VIN3_plant"/>
    <property type="match status" value="1"/>
</dbReference>
<protein>
    <submittedName>
        <fullName evidence="9">Protein VERNALIZATION INSENSITIVE 3</fullName>
    </submittedName>
</protein>
<feature type="domain" description="Fibronectin type-III" evidence="7">
    <location>
        <begin position="346"/>
        <end position="445"/>
    </location>
</feature>
<dbReference type="EMBL" id="GDJX01013446">
    <property type="protein sequence ID" value="JAT54490.1"/>
    <property type="molecule type" value="Transcribed_RNA"/>
</dbReference>
<dbReference type="InterPro" id="IPR044514">
    <property type="entry name" value="VIN3-like"/>
</dbReference>
<name>A0A1D1YIM4_9ARAE</name>
<feature type="compositionally biased region" description="Polar residues" evidence="6">
    <location>
        <begin position="557"/>
        <end position="566"/>
    </location>
</feature>
<evidence type="ECO:0000256" key="5">
    <source>
        <dbReference type="ARBA" id="ARBA00023242"/>
    </source>
</evidence>